<dbReference type="Gene3D" id="3.90.70.10">
    <property type="entry name" value="Cysteine proteinases"/>
    <property type="match status" value="1"/>
</dbReference>
<evidence type="ECO:0000256" key="2">
    <source>
        <dbReference type="ARBA" id="ARBA00022448"/>
    </source>
</evidence>
<dbReference type="GO" id="GO:0008234">
    <property type="term" value="F:cysteine-type peptidase activity"/>
    <property type="evidence" value="ECO:0007669"/>
    <property type="project" value="UniProtKB-KW"/>
</dbReference>
<keyword evidence="17" id="KW-1185">Reference proteome</keyword>
<dbReference type="InterPro" id="IPR003593">
    <property type="entry name" value="AAA+_ATPase"/>
</dbReference>
<keyword evidence="9 11" id="KW-1133">Transmembrane helix</keyword>
<proteinExistence type="predicted"/>
<dbReference type="InterPro" id="IPR005074">
    <property type="entry name" value="Peptidase_C39"/>
</dbReference>
<keyword evidence="7" id="KW-0788">Thiol protease</keyword>
<dbReference type="PROSITE" id="PS00211">
    <property type="entry name" value="ABC_TRANSPORTER_1"/>
    <property type="match status" value="1"/>
</dbReference>
<keyword evidence="8" id="KW-0067">ATP-binding</keyword>
<dbReference type="SUPFAM" id="SSF52540">
    <property type="entry name" value="P-loop containing nucleoside triphosphate hydrolases"/>
    <property type="match status" value="1"/>
</dbReference>
<feature type="domain" description="Peptidase C39" evidence="14">
    <location>
        <begin position="9"/>
        <end position="131"/>
    </location>
</feature>
<feature type="domain" description="ABC transmembrane type-1" evidence="13">
    <location>
        <begin position="163"/>
        <end position="441"/>
    </location>
</feature>
<keyword evidence="6 16" id="KW-0378">Hydrolase</keyword>
<dbReference type="InterPro" id="IPR003439">
    <property type="entry name" value="ABC_transporter-like_ATP-bd"/>
</dbReference>
<reference evidence="16" key="1">
    <citation type="submission" date="2022-04" db="EMBL/GenBank/DDBJ databases">
        <authorList>
            <person name="Forde T."/>
        </authorList>
    </citation>
    <scope>NUCLEOTIDE SEQUENCE</scope>
    <source>
        <strain evidence="16">A18Y016a</strain>
        <strain evidence="15">A18Y020d</strain>
    </source>
</reference>
<dbReference type="PROSITE" id="PS50893">
    <property type="entry name" value="ABC_TRANSPORTER_2"/>
    <property type="match status" value="1"/>
</dbReference>
<evidence type="ECO:0000256" key="8">
    <source>
        <dbReference type="ARBA" id="ARBA00022840"/>
    </source>
</evidence>
<feature type="transmembrane region" description="Helical" evidence="11">
    <location>
        <begin position="270"/>
        <end position="291"/>
    </location>
</feature>
<feature type="transmembrane region" description="Helical" evidence="11">
    <location>
        <begin position="197"/>
        <end position="219"/>
    </location>
</feature>
<dbReference type="InterPro" id="IPR039421">
    <property type="entry name" value="Type_1_exporter"/>
</dbReference>
<organism evidence="16 18">
    <name type="scientific">Erysipelothrix amsterdamensis</name>
    <dbReference type="NCBI Taxonomy" id="2929157"/>
    <lineage>
        <taxon>Bacteria</taxon>
        <taxon>Bacillati</taxon>
        <taxon>Bacillota</taxon>
        <taxon>Erysipelotrichia</taxon>
        <taxon>Erysipelotrichales</taxon>
        <taxon>Erysipelotrichaceae</taxon>
        <taxon>Erysipelothrix</taxon>
    </lineage>
</organism>
<evidence type="ECO:0000313" key="16">
    <source>
        <dbReference type="EMBL" id="CAH2762703.1"/>
    </source>
</evidence>
<dbReference type="Proteomes" id="UP001154095">
    <property type="component" value="Chromosome"/>
</dbReference>
<dbReference type="SUPFAM" id="SSF90123">
    <property type="entry name" value="ABC transporter transmembrane region"/>
    <property type="match status" value="1"/>
</dbReference>
<dbReference type="InterPro" id="IPR027417">
    <property type="entry name" value="P-loop_NTPase"/>
</dbReference>
<evidence type="ECO:0000313" key="17">
    <source>
        <dbReference type="Proteomes" id="UP001154095"/>
    </source>
</evidence>
<dbReference type="GO" id="GO:0005524">
    <property type="term" value="F:ATP binding"/>
    <property type="evidence" value="ECO:0007669"/>
    <property type="project" value="UniProtKB-KW"/>
</dbReference>
<protein>
    <submittedName>
        <fullName evidence="16">Peptidase domain-containing ABC transporter</fullName>
        <ecNumber evidence="16">3.4.22.-</ecNumber>
    </submittedName>
</protein>
<dbReference type="EMBL" id="OW659496">
    <property type="protein sequence ID" value="CAH2762679.1"/>
    <property type="molecule type" value="Genomic_DNA"/>
</dbReference>
<dbReference type="InterPro" id="IPR036640">
    <property type="entry name" value="ABC1_TM_sf"/>
</dbReference>
<dbReference type="Pfam" id="PF00005">
    <property type="entry name" value="ABC_tran"/>
    <property type="match status" value="1"/>
</dbReference>
<accession>A0AAU9VJL4</accession>
<feature type="transmembrane region" description="Helical" evidence="11">
    <location>
        <begin position="388"/>
        <end position="406"/>
    </location>
</feature>
<evidence type="ECO:0000256" key="11">
    <source>
        <dbReference type="SAM" id="Phobius"/>
    </source>
</evidence>
<evidence type="ECO:0000256" key="5">
    <source>
        <dbReference type="ARBA" id="ARBA00022741"/>
    </source>
</evidence>
<name>A0AAU9VJL4_9FIRM</name>
<keyword evidence="2" id="KW-0813">Transport</keyword>
<keyword evidence="7" id="KW-0645">Protease</keyword>
<keyword evidence="10 11" id="KW-0472">Membrane</keyword>
<sequence length="706" mass="80717">MKHIRFIQQLSETGCGIAALAMVLHYYDCKIHIAELSKESNISRDGVSIKELMRLADNYGLTGKAVRLNSNKFINSINDKFPCIAVVENNHYVVIDSIKKDKIFYIDPQVGQINSTIDEFNEIFLGVIVFFERNDRFKKRKSDISRFDFLKMGLIDRRIVSTVIILSIIVQLFTLFTPWITRYIIDDVVGKSVNSNFWLLISGSIIFVIVYGCLSFIRLKIINLFEKKYVSSLKKIIVEKVFKLPLKFFDVRSAGDMVSRINGIDSLQQILTNVVTSIFIDFTTIVIVAVVMLKSSIILAGITYSFGIVLCVFLIFFLRTVDKRNVDSILKREKAQSYLIESFSNVSIMKTLGVSQAITNKWNEYYGKQIYSEYRRENTLGFYQSFMLSYRMLPTFVILFVGSFLIGQNEMTVGEMMAFVALGNLFLNPLSVIIQNIFDFQYSATIIDRLTEIVYEDEELFYGEEIADFRNLEFKNVNFSYAQNSSEKTISDISFTLKKGEIISFVGKTGCGKTTIVKLILSLYNPDTGNIFINSKRISDYNLKSYRNLFGTVLQDELFFNDTLRNNIDLTRTHTDEEIKEAISLACLDDDIGDMPFKLNTQIGDNGCNLSGGQRQRLAIARVLIDKPQIVILDEGTSQLDAITEKKILSRLKEKNISLITITHRLSTVSSSDRIYFVEKGHIIDSGKYDELCDKNMECRKLFQAQ</sequence>
<dbReference type="CDD" id="cd18555">
    <property type="entry name" value="ABC_6TM_T1SS_like"/>
    <property type="match status" value="1"/>
</dbReference>
<dbReference type="GO" id="GO:0006508">
    <property type="term" value="P:proteolysis"/>
    <property type="evidence" value="ECO:0007669"/>
    <property type="project" value="InterPro"/>
</dbReference>
<evidence type="ECO:0000259" key="12">
    <source>
        <dbReference type="PROSITE" id="PS50893"/>
    </source>
</evidence>
<dbReference type="AlphaFoldDB" id="A0AAU9VJL4"/>
<gene>
    <name evidence="16" type="primary">lagD</name>
    <name evidence="16" type="ORF">ERYAMS2_01336</name>
    <name evidence="15" type="ORF">ERYAMS_01042</name>
</gene>
<dbReference type="EMBL" id="OW659477">
    <property type="protein sequence ID" value="CAH2762703.1"/>
    <property type="molecule type" value="Genomic_DNA"/>
</dbReference>
<evidence type="ECO:0000259" key="14">
    <source>
        <dbReference type="PROSITE" id="PS50990"/>
    </source>
</evidence>
<evidence type="ECO:0000256" key="6">
    <source>
        <dbReference type="ARBA" id="ARBA00022801"/>
    </source>
</evidence>
<dbReference type="PANTHER" id="PTHR43394:SF1">
    <property type="entry name" value="ATP-BINDING CASSETTE SUB-FAMILY B MEMBER 10, MITOCHONDRIAL"/>
    <property type="match status" value="1"/>
</dbReference>
<dbReference type="GO" id="GO:0016887">
    <property type="term" value="F:ATP hydrolysis activity"/>
    <property type="evidence" value="ECO:0007669"/>
    <property type="project" value="InterPro"/>
</dbReference>
<dbReference type="PROSITE" id="PS50990">
    <property type="entry name" value="PEPTIDASE_C39"/>
    <property type="match status" value="1"/>
</dbReference>
<evidence type="ECO:0000313" key="15">
    <source>
        <dbReference type="EMBL" id="CAH2762679.1"/>
    </source>
</evidence>
<dbReference type="InterPro" id="IPR011527">
    <property type="entry name" value="ABC1_TM_dom"/>
</dbReference>
<evidence type="ECO:0000256" key="9">
    <source>
        <dbReference type="ARBA" id="ARBA00022989"/>
    </source>
</evidence>
<dbReference type="InterPro" id="IPR017871">
    <property type="entry name" value="ABC_transporter-like_CS"/>
</dbReference>
<dbReference type="Gene3D" id="1.20.1560.10">
    <property type="entry name" value="ABC transporter type 1, transmembrane domain"/>
    <property type="match status" value="1"/>
</dbReference>
<feature type="transmembrane region" description="Helical" evidence="11">
    <location>
        <begin position="297"/>
        <end position="318"/>
    </location>
</feature>
<keyword evidence="3" id="KW-1003">Cell membrane</keyword>
<dbReference type="RefSeq" id="WP_165737423.1">
    <property type="nucleotide sequence ID" value="NZ_OW659477.1"/>
</dbReference>
<evidence type="ECO:0000256" key="7">
    <source>
        <dbReference type="ARBA" id="ARBA00022807"/>
    </source>
</evidence>
<dbReference type="PROSITE" id="PS50929">
    <property type="entry name" value="ABC_TM1F"/>
    <property type="match status" value="1"/>
</dbReference>
<evidence type="ECO:0000259" key="13">
    <source>
        <dbReference type="PROSITE" id="PS50929"/>
    </source>
</evidence>
<feature type="transmembrane region" description="Helical" evidence="11">
    <location>
        <begin position="159"/>
        <end position="185"/>
    </location>
</feature>
<dbReference type="GO" id="GO:0005886">
    <property type="term" value="C:plasma membrane"/>
    <property type="evidence" value="ECO:0007669"/>
    <property type="project" value="UniProtKB-SubCell"/>
</dbReference>
<dbReference type="PANTHER" id="PTHR43394">
    <property type="entry name" value="ATP-DEPENDENT PERMEASE MDL1, MITOCHONDRIAL"/>
    <property type="match status" value="1"/>
</dbReference>
<evidence type="ECO:0000256" key="3">
    <source>
        <dbReference type="ARBA" id="ARBA00022475"/>
    </source>
</evidence>
<comment type="subcellular location">
    <subcellularLocation>
        <location evidence="1">Cell membrane</location>
        <topology evidence="1">Multi-pass membrane protein</topology>
    </subcellularLocation>
</comment>
<dbReference type="GO" id="GO:0015421">
    <property type="term" value="F:ABC-type oligopeptide transporter activity"/>
    <property type="evidence" value="ECO:0007669"/>
    <property type="project" value="TreeGrafter"/>
</dbReference>
<dbReference type="FunFam" id="3.40.50.300:FF:000299">
    <property type="entry name" value="ABC transporter ATP-binding protein/permease"/>
    <property type="match status" value="1"/>
</dbReference>
<evidence type="ECO:0000256" key="4">
    <source>
        <dbReference type="ARBA" id="ARBA00022692"/>
    </source>
</evidence>
<dbReference type="SMART" id="SM00382">
    <property type="entry name" value="AAA"/>
    <property type="match status" value="1"/>
</dbReference>
<evidence type="ECO:0000313" key="18">
    <source>
        <dbReference type="Proteomes" id="UP001154111"/>
    </source>
</evidence>
<feature type="transmembrane region" description="Helical" evidence="11">
    <location>
        <begin position="418"/>
        <end position="438"/>
    </location>
</feature>
<evidence type="ECO:0000256" key="1">
    <source>
        <dbReference type="ARBA" id="ARBA00004651"/>
    </source>
</evidence>
<keyword evidence="4 11" id="KW-0812">Transmembrane</keyword>
<dbReference type="Gene3D" id="3.40.50.300">
    <property type="entry name" value="P-loop containing nucleotide triphosphate hydrolases"/>
    <property type="match status" value="1"/>
</dbReference>
<dbReference type="Pfam" id="PF00664">
    <property type="entry name" value="ABC_membrane"/>
    <property type="match status" value="1"/>
</dbReference>
<dbReference type="Pfam" id="PF03412">
    <property type="entry name" value="Peptidase_C39"/>
    <property type="match status" value="1"/>
</dbReference>
<keyword evidence="5" id="KW-0547">Nucleotide-binding</keyword>
<dbReference type="EC" id="3.4.22.-" evidence="16"/>
<dbReference type="Proteomes" id="UP001154111">
    <property type="component" value="Chromosome"/>
</dbReference>
<evidence type="ECO:0000256" key="10">
    <source>
        <dbReference type="ARBA" id="ARBA00023136"/>
    </source>
</evidence>
<feature type="domain" description="ABC transporter" evidence="12">
    <location>
        <begin position="472"/>
        <end position="705"/>
    </location>
</feature>